<feature type="compositionally biased region" description="Low complexity" evidence="5">
    <location>
        <begin position="290"/>
        <end position="322"/>
    </location>
</feature>
<evidence type="ECO:0000313" key="9">
    <source>
        <dbReference type="Proteomes" id="UP000636453"/>
    </source>
</evidence>
<name>A0A919DDK3_9GAMM</name>
<dbReference type="GO" id="GO:0016020">
    <property type="term" value="C:membrane"/>
    <property type="evidence" value="ECO:0007669"/>
    <property type="project" value="UniProtKB-SubCell"/>
</dbReference>
<dbReference type="SUPFAM" id="SSF54427">
    <property type="entry name" value="NTF2-like"/>
    <property type="match status" value="1"/>
</dbReference>
<reference evidence="8" key="2">
    <citation type="submission" date="2020-09" db="EMBL/GenBank/DDBJ databases">
        <authorList>
            <person name="Sun Q."/>
            <person name="Kim S."/>
        </authorList>
    </citation>
    <scope>NUCLEOTIDE SEQUENCE</scope>
    <source>
        <strain evidence="8">KCTC 32020</strain>
    </source>
</reference>
<organism evidence="8 9">
    <name type="scientific">Vulcaniibacterium thermophilum</name>
    <dbReference type="NCBI Taxonomy" id="1169913"/>
    <lineage>
        <taxon>Bacteria</taxon>
        <taxon>Pseudomonadati</taxon>
        <taxon>Pseudomonadota</taxon>
        <taxon>Gammaproteobacteria</taxon>
        <taxon>Lysobacterales</taxon>
        <taxon>Lysobacteraceae</taxon>
        <taxon>Vulcaniibacterium</taxon>
    </lineage>
</organism>
<evidence type="ECO:0000256" key="5">
    <source>
        <dbReference type="SAM" id="MobiDB-lite"/>
    </source>
</evidence>
<protein>
    <recommendedName>
        <fullName evidence="7">Bacterial virulence protein VirB8 domain-containing protein</fullName>
    </recommendedName>
</protein>
<dbReference type="RefSeq" id="WP_146472458.1">
    <property type="nucleotide sequence ID" value="NZ_BNCF01000008.1"/>
</dbReference>
<feature type="region of interest" description="Disordered" evidence="5">
    <location>
        <begin position="290"/>
        <end position="329"/>
    </location>
</feature>
<keyword evidence="9" id="KW-1185">Reference proteome</keyword>
<comment type="subcellular location">
    <subcellularLocation>
        <location evidence="1">Membrane</location>
        <topology evidence="1">Single-pass membrane protein</topology>
    </subcellularLocation>
</comment>
<keyword evidence="2 6" id="KW-0812">Transmembrane</keyword>
<dbReference type="CDD" id="cd16424">
    <property type="entry name" value="VirB8"/>
    <property type="match status" value="1"/>
</dbReference>
<dbReference type="AlphaFoldDB" id="A0A919DDK3"/>
<evidence type="ECO:0000259" key="7">
    <source>
        <dbReference type="Pfam" id="PF04335"/>
    </source>
</evidence>
<evidence type="ECO:0000256" key="6">
    <source>
        <dbReference type="SAM" id="Phobius"/>
    </source>
</evidence>
<evidence type="ECO:0000313" key="8">
    <source>
        <dbReference type="EMBL" id="GHE35367.1"/>
    </source>
</evidence>
<keyword evidence="3 6" id="KW-1133">Transmembrane helix</keyword>
<keyword evidence="4 6" id="KW-0472">Membrane</keyword>
<dbReference type="Proteomes" id="UP000636453">
    <property type="component" value="Unassembled WGS sequence"/>
</dbReference>
<dbReference type="OrthoDB" id="9816242at2"/>
<evidence type="ECO:0000256" key="4">
    <source>
        <dbReference type="ARBA" id="ARBA00023136"/>
    </source>
</evidence>
<feature type="transmembrane region" description="Helical" evidence="6">
    <location>
        <begin position="37"/>
        <end position="58"/>
    </location>
</feature>
<proteinExistence type="predicted"/>
<accession>A0A919DDK3</accession>
<dbReference type="Gene3D" id="3.10.450.230">
    <property type="entry name" value="VirB8 protein"/>
    <property type="match status" value="1"/>
</dbReference>
<sequence length="329" mass="34525">MRFGKKAATPQVEGAVAKAVNFELTLADMARRSERRAWWVAVGALAMALMLGAGYIVLLPLKERVPYLVMADAYTGTATVARLRGDFSTHDITAAEAINRSNVAHFVIARESWDLEQQVLRDWVLVNTMSEPEVASEYLGLHNDRNPQAPFHLYGPGKAIRVKILSITLLGGDGKKTRPTGATVRFQRSLYDKSSGTTRPLDSKIATLTFTYKSNLKMSEEQRIANPLGFRVTSYRVDNDYSAAPPLEATVPVQTGAQMPVLPAAPGAAPVIGGAAADAAALQVGAAPGAPGATVAGAVSPSAPAPTTSSPSAGAAAPVAPATQNGAQH</sequence>
<dbReference type="EMBL" id="BNCF01000008">
    <property type="protein sequence ID" value="GHE35367.1"/>
    <property type="molecule type" value="Genomic_DNA"/>
</dbReference>
<evidence type="ECO:0000256" key="2">
    <source>
        <dbReference type="ARBA" id="ARBA00022692"/>
    </source>
</evidence>
<gene>
    <name evidence="8" type="ORF">GCM10007167_17030</name>
</gene>
<dbReference type="InterPro" id="IPR007430">
    <property type="entry name" value="VirB8"/>
</dbReference>
<reference evidence="8" key="1">
    <citation type="journal article" date="2014" name="Int. J. Syst. Evol. Microbiol.">
        <title>Complete genome sequence of Corynebacterium casei LMG S-19264T (=DSM 44701T), isolated from a smear-ripened cheese.</title>
        <authorList>
            <consortium name="US DOE Joint Genome Institute (JGI-PGF)"/>
            <person name="Walter F."/>
            <person name="Albersmeier A."/>
            <person name="Kalinowski J."/>
            <person name="Ruckert C."/>
        </authorList>
    </citation>
    <scope>NUCLEOTIDE SEQUENCE</scope>
    <source>
        <strain evidence="8">KCTC 32020</strain>
    </source>
</reference>
<feature type="domain" description="Bacterial virulence protein VirB8" evidence="7">
    <location>
        <begin position="19"/>
        <end position="239"/>
    </location>
</feature>
<dbReference type="Pfam" id="PF04335">
    <property type="entry name" value="VirB8"/>
    <property type="match status" value="1"/>
</dbReference>
<dbReference type="InterPro" id="IPR032710">
    <property type="entry name" value="NTF2-like_dom_sf"/>
</dbReference>
<comment type="caution">
    <text evidence="8">The sequence shown here is derived from an EMBL/GenBank/DDBJ whole genome shotgun (WGS) entry which is preliminary data.</text>
</comment>
<evidence type="ECO:0000256" key="1">
    <source>
        <dbReference type="ARBA" id="ARBA00004167"/>
    </source>
</evidence>
<evidence type="ECO:0000256" key="3">
    <source>
        <dbReference type="ARBA" id="ARBA00022989"/>
    </source>
</evidence>